<keyword evidence="1" id="KW-0812">Transmembrane</keyword>
<accession>A0AAW2T344</accession>
<sequence>MPITPNPLQQNPRLPLAYLLINYVPITPTELSPTMTYYTDKSQVLKLFLVLLLLTITPLLSSSLRSTYLYFIANVLIIVVGAEAGLLSFFLKPPENSKKRPNHALKPVTIHPAKAAAQLDDTYETGNVNVVVEESKKVKKSPSTPSIFFIGEAEADQMIEEKNDKEVGEEEEVGEELFQKAETFIGNFYKQLKMQREESWKKLHDLYQKAF</sequence>
<organism evidence="2">
    <name type="scientific">Sesamum radiatum</name>
    <name type="common">Black benniseed</name>
    <dbReference type="NCBI Taxonomy" id="300843"/>
    <lineage>
        <taxon>Eukaryota</taxon>
        <taxon>Viridiplantae</taxon>
        <taxon>Streptophyta</taxon>
        <taxon>Embryophyta</taxon>
        <taxon>Tracheophyta</taxon>
        <taxon>Spermatophyta</taxon>
        <taxon>Magnoliopsida</taxon>
        <taxon>eudicotyledons</taxon>
        <taxon>Gunneridae</taxon>
        <taxon>Pentapetalae</taxon>
        <taxon>asterids</taxon>
        <taxon>lamiids</taxon>
        <taxon>Lamiales</taxon>
        <taxon>Pedaliaceae</taxon>
        <taxon>Sesamum</taxon>
    </lineage>
</organism>
<reference evidence="2" key="1">
    <citation type="submission" date="2020-06" db="EMBL/GenBank/DDBJ databases">
        <authorList>
            <person name="Li T."/>
            <person name="Hu X."/>
            <person name="Zhang T."/>
            <person name="Song X."/>
            <person name="Zhang H."/>
            <person name="Dai N."/>
            <person name="Sheng W."/>
            <person name="Hou X."/>
            <person name="Wei L."/>
        </authorList>
    </citation>
    <scope>NUCLEOTIDE SEQUENCE</scope>
    <source>
        <strain evidence="2">G02</strain>
        <tissue evidence="2">Leaf</tissue>
    </source>
</reference>
<dbReference type="InterPro" id="IPR008480">
    <property type="entry name" value="DUF761_pln"/>
</dbReference>
<protein>
    <recommendedName>
        <fullName evidence="3">DUF4408 domain-containing protein</fullName>
    </recommendedName>
</protein>
<feature type="transmembrane region" description="Helical" evidence="1">
    <location>
        <begin position="44"/>
        <end position="62"/>
    </location>
</feature>
<dbReference type="Pfam" id="PF05553">
    <property type="entry name" value="DUF761"/>
    <property type="match status" value="1"/>
</dbReference>
<proteinExistence type="predicted"/>
<dbReference type="EMBL" id="JACGWJ010000009">
    <property type="protein sequence ID" value="KAL0399193.1"/>
    <property type="molecule type" value="Genomic_DNA"/>
</dbReference>
<dbReference type="AlphaFoldDB" id="A0AAW2T344"/>
<keyword evidence="1" id="KW-0472">Membrane</keyword>
<keyword evidence="1" id="KW-1133">Transmembrane helix</keyword>
<reference evidence="2" key="2">
    <citation type="journal article" date="2024" name="Plant">
        <title>Genomic evolution and insights into agronomic trait innovations of Sesamum species.</title>
        <authorList>
            <person name="Miao H."/>
            <person name="Wang L."/>
            <person name="Qu L."/>
            <person name="Liu H."/>
            <person name="Sun Y."/>
            <person name="Le M."/>
            <person name="Wang Q."/>
            <person name="Wei S."/>
            <person name="Zheng Y."/>
            <person name="Lin W."/>
            <person name="Duan Y."/>
            <person name="Cao H."/>
            <person name="Xiong S."/>
            <person name="Wang X."/>
            <person name="Wei L."/>
            <person name="Li C."/>
            <person name="Ma Q."/>
            <person name="Ju M."/>
            <person name="Zhao R."/>
            <person name="Li G."/>
            <person name="Mu C."/>
            <person name="Tian Q."/>
            <person name="Mei H."/>
            <person name="Zhang T."/>
            <person name="Gao T."/>
            <person name="Zhang H."/>
        </authorList>
    </citation>
    <scope>NUCLEOTIDE SEQUENCE</scope>
    <source>
        <strain evidence="2">G02</strain>
    </source>
</reference>
<evidence type="ECO:0000256" key="1">
    <source>
        <dbReference type="SAM" id="Phobius"/>
    </source>
</evidence>
<comment type="caution">
    <text evidence="2">The sequence shown here is derived from an EMBL/GenBank/DDBJ whole genome shotgun (WGS) entry which is preliminary data.</text>
</comment>
<gene>
    <name evidence="2" type="ORF">Sradi_2262600</name>
</gene>
<evidence type="ECO:0000313" key="2">
    <source>
        <dbReference type="EMBL" id="KAL0399193.1"/>
    </source>
</evidence>
<dbReference type="PANTHER" id="PTHR36887">
    <property type="entry name" value="OS01G0532300 PROTEIN"/>
    <property type="match status" value="1"/>
</dbReference>
<name>A0AAW2T344_SESRA</name>
<feature type="transmembrane region" description="Helical" evidence="1">
    <location>
        <begin position="68"/>
        <end position="91"/>
    </location>
</feature>
<evidence type="ECO:0008006" key="3">
    <source>
        <dbReference type="Google" id="ProtNLM"/>
    </source>
</evidence>
<dbReference type="PANTHER" id="PTHR36887:SF1">
    <property type="entry name" value="OS01G0532300 PROTEIN"/>
    <property type="match status" value="1"/>
</dbReference>